<evidence type="ECO:0000256" key="3">
    <source>
        <dbReference type="ARBA" id="ARBA00022833"/>
    </source>
</evidence>
<dbReference type="InterPro" id="IPR011042">
    <property type="entry name" value="6-blade_b-propeller_TolB-like"/>
</dbReference>
<accession>A0A913XQH6</accession>
<evidence type="ECO:0000256" key="5">
    <source>
        <dbReference type="SAM" id="Coils"/>
    </source>
</evidence>
<dbReference type="OrthoDB" id="654191at2759"/>
<dbReference type="AlphaFoldDB" id="A0A913XQH6"/>
<evidence type="ECO:0000313" key="8">
    <source>
        <dbReference type="Proteomes" id="UP000887567"/>
    </source>
</evidence>
<feature type="coiled-coil region" evidence="5">
    <location>
        <begin position="101"/>
        <end position="135"/>
    </location>
</feature>
<evidence type="ECO:0000256" key="1">
    <source>
        <dbReference type="ARBA" id="ARBA00022723"/>
    </source>
</evidence>
<keyword evidence="8" id="KW-1185">Reference proteome</keyword>
<evidence type="ECO:0000256" key="4">
    <source>
        <dbReference type="PROSITE-ProRule" id="PRU00175"/>
    </source>
</evidence>
<dbReference type="InterPro" id="IPR013083">
    <property type="entry name" value="Znf_RING/FYVE/PHD"/>
</dbReference>
<proteinExistence type="predicted"/>
<sequence>MAACKNFQMELEDSEVCCPLCFDIFEVPKSFPNCAHNVCKSCLSNLIGRKKDVMDIECPVCRQTSPLPSRGVDGFPTNTLIVRLIEKIPGIKEKKEIKHAVRLCKDEIERNTRIRENLERQLAVVNNNKQLGEDLKKQISSHAKECIDVIVKCEEKMHEEVDKYLKEHCGLKFHEQLEKEIEEMTSYLEVAQNCVFNVEDTVNNEDLSEISEMKEVIKVQLDEYSRYPESSVHTSAMNVKSFDMTLKKSDVNDDFLGNLTNDIPQPADQTCSSNTQHGESLVSATCMEVNSGPSEFVIDEYREFESEREVLHCVDLPFYPSRIAVCPQSGDVAVLWKENRKVHLYSSDAVHKATIQIVYGSLSDVGFCSLGNVVVVNRDSNRLLFYDKGGTFKRIKLHVASGNLKYTYFSCNNDVFTVVSSELNEDCEIDSSIMKCVVVYKSNIPTPQKVFGKNQLVKPLSRAVYHNEKIYIADPREGSYGYDIVLKVFHGPEFELAQVVVDSSSITEYIPTDFVSIFRNNNCTLFYTGQTSSVLLFGYPDINHVYAIDGANNNVGIRFTHHAKQQELIETHTLSSSANIGHHDIVQVEISSFRKSFEIVVYHHVE</sequence>
<dbReference type="RefSeq" id="XP_020908064.1">
    <property type="nucleotide sequence ID" value="XM_021052405.2"/>
</dbReference>
<dbReference type="Pfam" id="PF13445">
    <property type="entry name" value="zf-RING_UBOX"/>
    <property type="match status" value="1"/>
</dbReference>
<evidence type="ECO:0000313" key="7">
    <source>
        <dbReference type="EnsemblMetazoa" id="XP_020908064.1"/>
    </source>
</evidence>
<dbReference type="InterPro" id="IPR017907">
    <property type="entry name" value="Znf_RING_CS"/>
</dbReference>
<dbReference type="PROSITE" id="PS00518">
    <property type="entry name" value="ZF_RING_1"/>
    <property type="match status" value="1"/>
</dbReference>
<dbReference type="SUPFAM" id="SSF75011">
    <property type="entry name" value="3-carboxy-cis,cis-mucoante lactonizing enzyme"/>
    <property type="match status" value="1"/>
</dbReference>
<dbReference type="GeneID" id="110246097"/>
<dbReference type="SMART" id="SM00184">
    <property type="entry name" value="RING"/>
    <property type="match status" value="1"/>
</dbReference>
<dbReference type="PROSITE" id="PS50089">
    <property type="entry name" value="ZF_RING_2"/>
    <property type="match status" value="1"/>
</dbReference>
<dbReference type="OMA" id="SSHAKEC"/>
<dbReference type="PANTHER" id="PTHR25462">
    <property type="entry name" value="BONUS, ISOFORM C-RELATED"/>
    <property type="match status" value="1"/>
</dbReference>
<dbReference type="InterPro" id="IPR027370">
    <property type="entry name" value="Znf-RING_euk"/>
</dbReference>
<dbReference type="PANTHER" id="PTHR25462:SF300">
    <property type="entry name" value="RING-TYPE DOMAIN-CONTAINING PROTEIN"/>
    <property type="match status" value="1"/>
</dbReference>
<keyword evidence="2 4" id="KW-0863">Zinc-finger</keyword>
<dbReference type="KEGG" id="epa:110246097"/>
<feature type="domain" description="RING-type" evidence="6">
    <location>
        <begin position="18"/>
        <end position="62"/>
    </location>
</feature>
<keyword evidence="1" id="KW-0479">Metal-binding</keyword>
<dbReference type="GO" id="GO:0008270">
    <property type="term" value="F:zinc ion binding"/>
    <property type="evidence" value="ECO:0007669"/>
    <property type="project" value="UniProtKB-KW"/>
</dbReference>
<organism evidence="7 8">
    <name type="scientific">Exaiptasia diaphana</name>
    <name type="common">Tropical sea anemone</name>
    <name type="synonym">Aiptasia pulchella</name>
    <dbReference type="NCBI Taxonomy" id="2652724"/>
    <lineage>
        <taxon>Eukaryota</taxon>
        <taxon>Metazoa</taxon>
        <taxon>Cnidaria</taxon>
        <taxon>Anthozoa</taxon>
        <taxon>Hexacorallia</taxon>
        <taxon>Actiniaria</taxon>
        <taxon>Aiptasiidae</taxon>
        <taxon>Exaiptasia</taxon>
    </lineage>
</organism>
<keyword evidence="5" id="KW-0175">Coiled coil</keyword>
<evidence type="ECO:0000259" key="6">
    <source>
        <dbReference type="PROSITE" id="PS50089"/>
    </source>
</evidence>
<reference evidence="7" key="1">
    <citation type="submission" date="2022-11" db="UniProtKB">
        <authorList>
            <consortium name="EnsemblMetazoa"/>
        </authorList>
    </citation>
    <scope>IDENTIFICATION</scope>
</reference>
<name>A0A913XQH6_EXADI</name>
<dbReference type="InterPro" id="IPR001841">
    <property type="entry name" value="Znf_RING"/>
</dbReference>
<keyword evidence="3" id="KW-0862">Zinc</keyword>
<protein>
    <recommendedName>
        <fullName evidence="6">RING-type domain-containing protein</fullName>
    </recommendedName>
</protein>
<dbReference type="EnsemblMetazoa" id="XM_021052405.2">
    <property type="protein sequence ID" value="XP_020908064.1"/>
    <property type="gene ID" value="LOC110246097"/>
</dbReference>
<dbReference type="SUPFAM" id="SSF57850">
    <property type="entry name" value="RING/U-box"/>
    <property type="match status" value="1"/>
</dbReference>
<dbReference type="Proteomes" id="UP000887567">
    <property type="component" value="Unplaced"/>
</dbReference>
<dbReference type="InterPro" id="IPR047153">
    <property type="entry name" value="TRIM45/56/19-like"/>
</dbReference>
<evidence type="ECO:0000256" key="2">
    <source>
        <dbReference type="ARBA" id="ARBA00022771"/>
    </source>
</evidence>
<dbReference type="Gene3D" id="2.120.10.30">
    <property type="entry name" value="TolB, C-terminal domain"/>
    <property type="match status" value="1"/>
</dbReference>
<dbReference type="Gene3D" id="3.30.40.10">
    <property type="entry name" value="Zinc/RING finger domain, C3HC4 (zinc finger)"/>
    <property type="match status" value="1"/>
</dbReference>